<organism evidence="1">
    <name type="scientific">marine metagenome</name>
    <dbReference type="NCBI Taxonomy" id="408172"/>
    <lineage>
        <taxon>unclassified sequences</taxon>
        <taxon>metagenomes</taxon>
        <taxon>ecological metagenomes</taxon>
    </lineage>
</organism>
<dbReference type="EMBL" id="UINC01125569">
    <property type="protein sequence ID" value="SVD03487.1"/>
    <property type="molecule type" value="Genomic_DNA"/>
</dbReference>
<dbReference type="AlphaFoldDB" id="A0A382S2N3"/>
<evidence type="ECO:0000313" key="1">
    <source>
        <dbReference type="EMBL" id="SVD03487.1"/>
    </source>
</evidence>
<proteinExistence type="predicted"/>
<gene>
    <name evidence="1" type="ORF">METZ01_LOCUS356341</name>
</gene>
<sequence>MADIEHFNIDINDLTIGEIVEIEERTGLPLDALGQADKPKGKMLQALAYISKRRDNPEFTWEMAGALKISTDSTPVDPSDGDE</sequence>
<protein>
    <submittedName>
        <fullName evidence="1">Uncharacterized protein</fullName>
    </submittedName>
</protein>
<name>A0A382S2N3_9ZZZZ</name>
<accession>A0A382S2N3</accession>
<reference evidence="1" key="1">
    <citation type="submission" date="2018-05" db="EMBL/GenBank/DDBJ databases">
        <authorList>
            <person name="Lanie J.A."/>
            <person name="Ng W.-L."/>
            <person name="Kazmierczak K.M."/>
            <person name="Andrzejewski T.M."/>
            <person name="Davidsen T.M."/>
            <person name="Wayne K.J."/>
            <person name="Tettelin H."/>
            <person name="Glass J.I."/>
            <person name="Rusch D."/>
            <person name="Podicherti R."/>
            <person name="Tsui H.-C.T."/>
            <person name="Winkler M.E."/>
        </authorList>
    </citation>
    <scope>NUCLEOTIDE SEQUENCE</scope>
</reference>